<dbReference type="PANTHER" id="PTHR21666">
    <property type="entry name" value="PEPTIDASE-RELATED"/>
    <property type="match status" value="1"/>
</dbReference>
<evidence type="ECO:0000313" key="5">
    <source>
        <dbReference type="Proteomes" id="UP000002415"/>
    </source>
</evidence>
<dbReference type="GO" id="GO:0004222">
    <property type="term" value="F:metalloendopeptidase activity"/>
    <property type="evidence" value="ECO:0007669"/>
    <property type="project" value="TreeGrafter"/>
</dbReference>
<keyword evidence="2" id="KW-0812">Transmembrane</keyword>
<dbReference type="RefSeq" id="WP_011993313.1">
    <property type="nucleotide sequence ID" value="NC_009718.1"/>
</dbReference>
<dbReference type="AlphaFoldDB" id="A7HJA7"/>
<dbReference type="InterPro" id="IPR016047">
    <property type="entry name" value="M23ase_b-sheet_dom"/>
</dbReference>
<proteinExistence type="predicted"/>
<dbReference type="HOGENOM" id="CLU_860340_0_0_0"/>
<accession>A7HJA7</accession>
<dbReference type="Gene3D" id="2.70.70.10">
    <property type="entry name" value="Glucose Permease (Domain IIA)"/>
    <property type="match status" value="1"/>
</dbReference>
<dbReference type="PANTHER" id="PTHR21666:SF289">
    <property type="entry name" value="L-ALA--D-GLU ENDOPEPTIDASE"/>
    <property type="match status" value="1"/>
</dbReference>
<evidence type="ECO:0000256" key="1">
    <source>
        <dbReference type="ARBA" id="ARBA00022729"/>
    </source>
</evidence>
<dbReference type="InterPro" id="IPR011055">
    <property type="entry name" value="Dup_hybrid_motif"/>
</dbReference>
<protein>
    <submittedName>
        <fullName evidence="4">Peptidase M23B</fullName>
    </submittedName>
</protein>
<dbReference type="EMBL" id="CP000771">
    <property type="protein sequence ID" value="ABS59990.1"/>
    <property type="molecule type" value="Genomic_DNA"/>
</dbReference>
<name>A7HJA7_FERNB</name>
<sequence length="329" mass="38423">MLSRKYAFLTSIFLSFIYSVFLFALYMVPVDNSYITATFMEFRSTGNIPHFHSGIDFSTFLKEGIPVKAVEDGYLVRLEIDEGGIYGKTLVLQHADGYRTLYAHLSKFSEKLDKLVSMMNEEFGNQRVVVEIYSDEYKFQRGEVIGYSGSTGEATKPHAHFEVRSSDEKFFYDPLKFIDKNLLRPVSMNILLKSVRIEGKEYPFVENGVYYFSERYPKISIEAYTELAKNLLGVKEIKVYFSENLVYHIILDEVPEEYWNKPYEVYDEEGTIMTGLIYRGFYKLYNNKNVSFVKENKIESQTGNLYNVRIEITDEFGNNGVFRFTLQRR</sequence>
<feature type="domain" description="M23ase beta-sheet core" evidence="3">
    <location>
        <begin position="51"/>
        <end position="113"/>
    </location>
</feature>
<reference evidence="4 5" key="1">
    <citation type="submission" date="2007-07" db="EMBL/GenBank/DDBJ databases">
        <title>Complete sequence of Fervidobacterium nodosum Rt17-B1.</title>
        <authorList>
            <consortium name="US DOE Joint Genome Institute"/>
            <person name="Copeland A."/>
            <person name="Lucas S."/>
            <person name="Lapidus A."/>
            <person name="Barry K."/>
            <person name="Glavina del Rio T."/>
            <person name="Dalin E."/>
            <person name="Tice H."/>
            <person name="Pitluck S."/>
            <person name="Saunders E."/>
            <person name="Brettin T."/>
            <person name="Bruce D."/>
            <person name="Detter J.C."/>
            <person name="Han C."/>
            <person name="Schmutz J."/>
            <person name="Larimer F."/>
            <person name="Land M."/>
            <person name="Hauser L."/>
            <person name="Kyrpides N."/>
            <person name="Mikhailova N."/>
            <person name="Nelson K."/>
            <person name="Gogarten J.P."/>
            <person name="Noll K."/>
            <person name="Richardson P."/>
        </authorList>
    </citation>
    <scope>NUCLEOTIDE SEQUENCE [LARGE SCALE GENOMIC DNA]</scope>
    <source>
        <strain evidence="5">ATCC 35602 / DSM 5306 / Rt17-B1</strain>
    </source>
</reference>
<keyword evidence="1" id="KW-0732">Signal</keyword>
<dbReference type="Proteomes" id="UP000002415">
    <property type="component" value="Chromosome"/>
</dbReference>
<dbReference type="CDD" id="cd12797">
    <property type="entry name" value="M23_peptidase"/>
    <property type="match status" value="1"/>
</dbReference>
<gene>
    <name evidence="4" type="ordered locus">Fnod_0123</name>
</gene>
<organism evidence="4 5">
    <name type="scientific">Fervidobacterium nodosum (strain ATCC 35602 / DSM 5306 / Rt17-B1)</name>
    <dbReference type="NCBI Taxonomy" id="381764"/>
    <lineage>
        <taxon>Bacteria</taxon>
        <taxon>Thermotogati</taxon>
        <taxon>Thermotogota</taxon>
        <taxon>Thermotogae</taxon>
        <taxon>Thermotogales</taxon>
        <taxon>Fervidobacteriaceae</taxon>
        <taxon>Fervidobacterium</taxon>
    </lineage>
</organism>
<dbReference type="eggNOG" id="COG0739">
    <property type="taxonomic scope" value="Bacteria"/>
</dbReference>
<dbReference type="SUPFAM" id="SSF51261">
    <property type="entry name" value="Duplicated hybrid motif"/>
    <property type="match status" value="2"/>
</dbReference>
<keyword evidence="5" id="KW-1185">Reference proteome</keyword>
<reference evidence="4 5" key="2">
    <citation type="journal article" date="2009" name="Proc. Natl. Acad. Sci. U.S.A.">
        <title>On the chimeric nature, thermophilic origin, and phylogenetic placement of the Thermotogales.</title>
        <authorList>
            <person name="Zhaxybayeva O."/>
            <person name="Swithers K.S."/>
            <person name="Lapierre P."/>
            <person name="Fournier G.P."/>
            <person name="Bickhart D.M."/>
            <person name="DeBoy R.T."/>
            <person name="Nelson K.E."/>
            <person name="Nesbo C.L."/>
            <person name="Doolittle W.F."/>
            <person name="Gogarten J.P."/>
            <person name="Noll K.M."/>
        </authorList>
    </citation>
    <scope>NUCLEOTIDE SEQUENCE [LARGE SCALE GENOMIC DNA]</scope>
    <source>
        <strain evidence="5">ATCC 35602 / DSM 5306 / Rt17-B1</strain>
    </source>
</reference>
<dbReference type="InterPro" id="IPR050570">
    <property type="entry name" value="Cell_wall_metabolism_enzyme"/>
</dbReference>
<keyword evidence="2" id="KW-1133">Transmembrane helix</keyword>
<dbReference type="STRING" id="381764.Fnod_0123"/>
<dbReference type="KEGG" id="fno:Fnod_0123"/>
<keyword evidence="2" id="KW-0472">Membrane</keyword>
<evidence type="ECO:0000256" key="2">
    <source>
        <dbReference type="SAM" id="Phobius"/>
    </source>
</evidence>
<feature type="transmembrane region" description="Helical" evidence="2">
    <location>
        <begin position="7"/>
        <end position="28"/>
    </location>
</feature>
<evidence type="ECO:0000313" key="4">
    <source>
        <dbReference type="EMBL" id="ABS59990.1"/>
    </source>
</evidence>
<dbReference type="Pfam" id="PF01551">
    <property type="entry name" value="Peptidase_M23"/>
    <property type="match status" value="1"/>
</dbReference>
<evidence type="ECO:0000259" key="3">
    <source>
        <dbReference type="Pfam" id="PF01551"/>
    </source>
</evidence>